<gene>
    <name evidence="1" type="ORF">HNQ70_000297</name>
</gene>
<sequence>MHPDTWPQDAEALQRNILWRLALRDPVAFARVQAALDDGGRLKIVLDKPDRVWRLRVRLVHRLDSGRANYWIWEQWEPWRPR</sequence>
<protein>
    <submittedName>
        <fullName evidence="1">Uncharacterized protein</fullName>
    </submittedName>
</protein>
<keyword evidence="2" id="KW-1185">Reference proteome</keyword>
<dbReference type="Proteomes" id="UP000532440">
    <property type="component" value="Unassembled WGS sequence"/>
</dbReference>
<dbReference type="EMBL" id="JACHGB010000001">
    <property type="protein sequence ID" value="MBB5270313.1"/>
    <property type="molecule type" value="Genomic_DNA"/>
</dbReference>
<dbReference type="RefSeq" id="WP_183963596.1">
    <property type="nucleotide sequence ID" value="NZ_BAABEW010000021.1"/>
</dbReference>
<comment type="caution">
    <text evidence="1">The sequence shown here is derived from an EMBL/GenBank/DDBJ whole genome shotgun (WGS) entry which is preliminary data.</text>
</comment>
<name>A0A7W8M731_9BURK</name>
<dbReference type="AlphaFoldDB" id="A0A7W8M731"/>
<organism evidence="1 2">
    <name type="scientific">Quisquiliibacterium transsilvanicum</name>
    <dbReference type="NCBI Taxonomy" id="1549638"/>
    <lineage>
        <taxon>Bacteria</taxon>
        <taxon>Pseudomonadati</taxon>
        <taxon>Pseudomonadota</taxon>
        <taxon>Betaproteobacteria</taxon>
        <taxon>Burkholderiales</taxon>
        <taxon>Burkholderiaceae</taxon>
        <taxon>Quisquiliibacterium</taxon>
    </lineage>
</organism>
<proteinExistence type="predicted"/>
<accession>A0A7W8M731</accession>
<evidence type="ECO:0000313" key="1">
    <source>
        <dbReference type="EMBL" id="MBB5270313.1"/>
    </source>
</evidence>
<reference evidence="1 2" key="1">
    <citation type="submission" date="2020-08" db="EMBL/GenBank/DDBJ databases">
        <title>Genomic Encyclopedia of Type Strains, Phase IV (KMG-IV): sequencing the most valuable type-strain genomes for metagenomic binning, comparative biology and taxonomic classification.</title>
        <authorList>
            <person name="Goeker M."/>
        </authorList>
    </citation>
    <scope>NUCLEOTIDE SEQUENCE [LARGE SCALE GENOMIC DNA]</scope>
    <source>
        <strain evidence="1 2">DSM 29781</strain>
    </source>
</reference>
<evidence type="ECO:0000313" key="2">
    <source>
        <dbReference type="Proteomes" id="UP000532440"/>
    </source>
</evidence>